<dbReference type="EMBL" id="HBUF01375124">
    <property type="protein sequence ID" value="CAG6727975.1"/>
    <property type="molecule type" value="Transcribed_RNA"/>
</dbReference>
<dbReference type="EMBL" id="HBUF01535139">
    <property type="protein sequence ID" value="CAG6753061.1"/>
    <property type="molecule type" value="Transcribed_RNA"/>
</dbReference>
<dbReference type="EMBL" id="HBUF01375126">
    <property type="protein sequence ID" value="CAG6727979.1"/>
    <property type="molecule type" value="Transcribed_RNA"/>
</dbReference>
<dbReference type="EMBL" id="HBUF01007721">
    <property type="protein sequence ID" value="CAG6607370.1"/>
    <property type="molecule type" value="Transcribed_RNA"/>
</dbReference>
<reference evidence="2" key="1">
    <citation type="submission" date="2021-05" db="EMBL/GenBank/DDBJ databases">
        <authorList>
            <person name="Alioto T."/>
            <person name="Alioto T."/>
            <person name="Gomez Garrido J."/>
        </authorList>
    </citation>
    <scope>NUCLEOTIDE SEQUENCE</scope>
</reference>
<feature type="region of interest" description="Disordered" evidence="1">
    <location>
        <begin position="31"/>
        <end position="107"/>
    </location>
</feature>
<dbReference type="EMBL" id="HBUF01195030">
    <property type="protein sequence ID" value="CAG6659719.1"/>
    <property type="molecule type" value="Transcribed_RNA"/>
</dbReference>
<dbReference type="EMBL" id="HBUF01375123">
    <property type="protein sequence ID" value="CAG6727973.1"/>
    <property type="molecule type" value="Transcribed_RNA"/>
</dbReference>
<sequence length="143" mass="15563">MASGICRPVGASVNRALRRTLRSRPAMFVRPESSSTLQGTTTVSRAPSTARRPTMGLPSAAVRPDSTGLPRTRKRCLVQSPHPHLRTSPSTSWTSPQSLSPGIHPASKEAARTLCTKWYATLVDRPTCHQRRNSTRPKSPSPV</sequence>
<dbReference type="EMBL" id="HBUF01375125">
    <property type="protein sequence ID" value="CAG6727977.1"/>
    <property type="molecule type" value="Transcribed_RNA"/>
</dbReference>
<name>A0A8D8ZSE5_9HEMI</name>
<dbReference type="EMBL" id="HBUF01195031">
    <property type="protein sequence ID" value="CAG6659721.1"/>
    <property type="molecule type" value="Transcribed_RNA"/>
</dbReference>
<organism evidence="2">
    <name type="scientific">Cacopsylla melanoneura</name>
    <dbReference type="NCBI Taxonomy" id="428564"/>
    <lineage>
        <taxon>Eukaryota</taxon>
        <taxon>Metazoa</taxon>
        <taxon>Ecdysozoa</taxon>
        <taxon>Arthropoda</taxon>
        <taxon>Hexapoda</taxon>
        <taxon>Insecta</taxon>
        <taxon>Pterygota</taxon>
        <taxon>Neoptera</taxon>
        <taxon>Paraneoptera</taxon>
        <taxon>Hemiptera</taxon>
        <taxon>Sternorrhyncha</taxon>
        <taxon>Psylloidea</taxon>
        <taxon>Psyllidae</taxon>
        <taxon>Psyllinae</taxon>
        <taxon>Cacopsylla</taxon>
    </lineage>
</organism>
<dbReference type="EMBL" id="HBUF01535137">
    <property type="protein sequence ID" value="CAG6753057.1"/>
    <property type="molecule type" value="Transcribed_RNA"/>
</dbReference>
<feature type="compositionally biased region" description="Polar residues" evidence="1">
    <location>
        <begin position="32"/>
        <end position="47"/>
    </location>
</feature>
<dbReference type="EMBL" id="HBUF01007724">
    <property type="protein sequence ID" value="CAG6607376.1"/>
    <property type="molecule type" value="Transcribed_RNA"/>
</dbReference>
<dbReference type="EMBL" id="HBUF01535138">
    <property type="protein sequence ID" value="CAG6753059.1"/>
    <property type="molecule type" value="Transcribed_RNA"/>
</dbReference>
<protein>
    <submittedName>
        <fullName evidence="2">Uncharacterized protein</fullName>
    </submittedName>
</protein>
<evidence type="ECO:0000313" key="2">
    <source>
        <dbReference type="EMBL" id="CAG6753063.1"/>
    </source>
</evidence>
<dbReference type="EMBL" id="HBUF01007723">
    <property type="protein sequence ID" value="CAG6607374.1"/>
    <property type="molecule type" value="Transcribed_RNA"/>
</dbReference>
<dbReference type="EMBL" id="HBUF01535140">
    <property type="protein sequence ID" value="CAG6753063.1"/>
    <property type="molecule type" value="Transcribed_RNA"/>
</dbReference>
<proteinExistence type="predicted"/>
<feature type="compositionally biased region" description="Low complexity" evidence="1">
    <location>
        <begin position="87"/>
        <end position="101"/>
    </location>
</feature>
<dbReference type="AlphaFoldDB" id="A0A8D8ZSE5"/>
<evidence type="ECO:0000256" key="1">
    <source>
        <dbReference type="SAM" id="MobiDB-lite"/>
    </source>
</evidence>
<dbReference type="EMBL" id="HBUF01007722">
    <property type="protein sequence ID" value="CAG6607372.1"/>
    <property type="molecule type" value="Transcribed_RNA"/>
</dbReference>
<accession>A0A8D8ZSE5</accession>